<keyword evidence="2" id="KW-1185">Reference proteome</keyword>
<evidence type="ECO:0008006" key="3">
    <source>
        <dbReference type="Google" id="ProtNLM"/>
    </source>
</evidence>
<sequence length="132" mass="14789">MIVASKTSCVTDSSLGDVQFYRSIIGGLQYVCLTRPDITFVVNRVSQHMNNPLLSHWKAVKRILRYLGGTLDYGLYFKHSSICNLVCYVNADWVASLEDKRSTTGFCIFLGSYLMTWSSNKQVVASRSSSEA</sequence>
<dbReference type="Proteomes" id="UP001396334">
    <property type="component" value="Unassembled WGS sequence"/>
</dbReference>
<dbReference type="PANTHER" id="PTHR11439">
    <property type="entry name" value="GAG-POL-RELATED RETROTRANSPOSON"/>
    <property type="match status" value="1"/>
</dbReference>
<dbReference type="PANTHER" id="PTHR11439:SF467">
    <property type="entry name" value="INTEGRASE CATALYTIC DOMAIN-CONTAINING PROTEIN"/>
    <property type="match status" value="1"/>
</dbReference>
<organism evidence="1 2">
    <name type="scientific">Hibiscus sabdariffa</name>
    <name type="common">roselle</name>
    <dbReference type="NCBI Taxonomy" id="183260"/>
    <lineage>
        <taxon>Eukaryota</taxon>
        <taxon>Viridiplantae</taxon>
        <taxon>Streptophyta</taxon>
        <taxon>Embryophyta</taxon>
        <taxon>Tracheophyta</taxon>
        <taxon>Spermatophyta</taxon>
        <taxon>Magnoliopsida</taxon>
        <taxon>eudicotyledons</taxon>
        <taxon>Gunneridae</taxon>
        <taxon>Pentapetalae</taxon>
        <taxon>rosids</taxon>
        <taxon>malvids</taxon>
        <taxon>Malvales</taxon>
        <taxon>Malvaceae</taxon>
        <taxon>Malvoideae</taxon>
        <taxon>Hibiscus</taxon>
    </lineage>
</organism>
<evidence type="ECO:0000313" key="1">
    <source>
        <dbReference type="EMBL" id="KAK9011654.1"/>
    </source>
</evidence>
<comment type="caution">
    <text evidence="1">The sequence shown here is derived from an EMBL/GenBank/DDBJ whole genome shotgun (WGS) entry which is preliminary data.</text>
</comment>
<proteinExistence type="predicted"/>
<protein>
    <recommendedName>
        <fullName evidence="3">Retrovirus-related Pol polyprotein from transposon TNT 1-94</fullName>
    </recommendedName>
</protein>
<dbReference type="EMBL" id="JBBPBN010000023">
    <property type="protein sequence ID" value="KAK9011654.1"/>
    <property type="molecule type" value="Genomic_DNA"/>
</dbReference>
<reference evidence="1 2" key="1">
    <citation type="journal article" date="2024" name="G3 (Bethesda)">
        <title>Genome assembly of Hibiscus sabdariffa L. provides insights into metabolisms of medicinal natural products.</title>
        <authorList>
            <person name="Kim T."/>
        </authorList>
    </citation>
    <scope>NUCLEOTIDE SEQUENCE [LARGE SCALE GENOMIC DNA]</scope>
    <source>
        <strain evidence="1">TK-2024</strain>
        <tissue evidence="1">Old leaves</tissue>
    </source>
</reference>
<gene>
    <name evidence="1" type="ORF">V6N11_044500</name>
</gene>
<accession>A0ABR2RFF1</accession>
<evidence type="ECO:0000313" key="2">
    <source>
        <dbReference type="Proteomes" id="UP001396334"/>
    </source>
</evidence>
<name>A0ABR2RFF1_9ROSI</name>